<dbReference type="InterPro" id="IPR003495">
    <property type="entry name" value="CobW/HypB/UreG_nucleotide-bd"/>
</dbReference>
<evidence type="ECO:0000256" key="2">
    <source>
        <dbReference type="ARBA" id="ARBA00022801"/>
    </source>
</evidence>
<protein>
    <submittedName>
        <fullName evidence="9">G3E family GTPase</fullName>
    </submittedName>
    <submittedName>
        <fullName evidence="10">GTP-binding protein</fullName>
    </submittedName>
</protein>
<evidence type="ECO:0000313" key="10">
    <source>
        <dbReference type="EMBL" id="MBE1206190.1"/>
    </source>
</evidence>
<dbReference type="InterPro" id="IPR036627">
    <property type="entry name" value="CobW-likC_sf"/>
</dbReference>
<dbReference type="GO" id="GO:0000166">
    <property type="term" value="F:nucleotide binding"/>
    <property type="evidence" value="ECO:0007669"/>
    <property type="project" value="UniProtKB-KW"/>
</dbReference>
<evidence type="ECO:0000313" key="11">
    <source>
        <dbReference type="Proteomes" id="UP000532373"/>
    </source>
</evidence>
<dbReference type="InterPro" id="IPR011629">
    <property type="entry name" value="CobW-like_C"/>
</dbReference>
<dbReference type="AlphaFoldDB" id="A0A8E1WHW5"/>
<evidence type="ECO:0000256" key="4">
    <source>
        <dbReference type="ARBA" id="ARBA00034320"/>
    </source>
</evidence>
<sequence length="373" mass="41781">MNMHIEPASQKLPITILTGFLGSGKTTLLNYILTERHGHRIAVIENEFGEVDVDSDLVLASDEEIFQMQNGCICCFVDVRNDLIDVMKKLLSHKDKFDHIIVETSGLADPTPVATAFFVDRSVADEVELDAIVTLVDAMHIDQHLYDPVLDGSDNQAVNQIVAADRIIVNKIDLAGEEALGSLEASLRKLNQTAPILRSSYGVVDLTNILGVNGFRPSYVRERAEILDIDMDNDHDAHGHHHHECHDSACDHPDHGHEHHHDHGHAPALRPHSHDATVKSHSFVYPHSFDGEKLATFLKDYLDERGDDIFRTKGIVSVANDERFFVLQAVHKLVDFRPDHSWGEDTRKSKFVFIGRNLDRDGIDRNLRACLAA</sequence>
<comment type="caution">
    <text evidence="9">The sequence shown here is derived from an EMBL/GenBank/DDBJ whole genome shotgun (WGS) entry which is preliminary data.</text>
</comment>
<dbReference type="SUPFAM" id="SSF52540">
    <property type="entry name" value="P-loop containing nucleoside triphosphate hydrolases"/>
    <property type="match status" value="1"/>
</dbReference>
<dbReference type="PANTHER" id="PTHR13748:SF62">
    <property type="entry name" value="COBW DOMAIN-CONTAINING PROTEIN"/>
    <property type="match status" value="1"/>
</dbReference>
<dbReference type="InterPro" id="IPR027417">
    <property type="entry name" value="P-loop_NTPase"/>
</dbReference>
<evidence type="ECO:0000259" key="8">
    <source>
        <dbReference type="SMART" id="SM00833"/>
    </source>
</evidence>
<evidence type="ECO:0000256" key="6">
    <source>
        <dbReference type="ARBA" id="ARBA00049117"/>
    </source>
</evidence>
<dbReference type="InterPro" id="IPR051316">
    <property type="entry name" value="Zinc-reg_GTPase_activator"/>
</dbReference>
<dbReference type="CDD" id="cd03112">
    <property type="entry name" value="CobW-like"/>
    <property type="match status" value="1"/>
</dbReference>
<evidence type="ECO:0000256" key="1">
    <source>
        <dbReference type="ARBA" id="ARBA00022741"/>
    </source>
</evidence>
<dbReference type="GO" id="GO:0005737">
    <property type="term" value="C:cytoplasm"/>
    <property type="evidence" value="ECO:0007669"/>
    <property type="project" value="TreeGrafter"/>
</dbReference>
<reference evidence="10 12" key="2">
    <citation type="submission" date="2020-09" db="EMBL/GenBank/DDBJ databases">
        <title>Draft Genome Sequence of Aminobacter carboxidus type strain DSM 1086, a soil Gram-negative carboxydobacterium.</title>
        <authorList>
            <person name="Turrini P."/>
            <person name="Tescari M."/>
            <person name="Artuso I."/>
            <person name="Lugli G.A."/>
            <person name="Frangipani E."/>
            <person name="Ventura M."/>
            <person name="Visca P."/>
        </authorList>
    </citation>
    <scope>NUCLEOTIDE SEQUENCE [LARGE SCALE GENOMIC DNA]</scope>
    <source>
        <strain evidence="10 12">DSM 1086</strain>
    </source>
</reference>
<evidence type="ECO:0000256" key="7">
    <source>
        <dbReference type="SAM" id="MobiDB-lite"/>
    </source>
</evidence>
<dbReference type="Pfam" id="PF02492">
    <property type="entry name" value="cobW"/>
    <property type="match status" value="1"/>
</dbReference>
<dbReference type="EMBL" id="JACHGI010000012">
    <property type="protein sequence ID" value="MBB6468827.1"/>
    <property type="molecule type" value="Genomic_DNA"/>
</dbReference>
<keyword evidence="3" id="KW-0143">Chaperone</keyword>
<dbReference type="EMBL" id="JACZEP010000005">
    <property type="protein sequence ID" value="MBE1206190.1"/>
    <property type="molecule type" value="Genomic_DNA"/>
</dbReference>
<feature type="compositionally biased region" description="Basic and acidic residues" evidence="7">
    <location>
        <begin position="244"/>
        <end position="265"/>
    </location>
</feature>
<keyword evidence="12" id="KW-1185">Reference proteome</keyword>
<proteinExistence type="inferred from homology"/>
<dbReference type="SMART" id="SM00833">
    <property type="entry name" value="CobW_C"/>
    <property type="match status" value="1"/>
</dbReference>
<keyword evidence="1" id="KW-0547">Nucleotide-binding</keyword>
<gene>
    <name evidence="9" type="ORF">HNQ96_004714</name>
    <name evidence="10" type="ORF">IHE39_18015</name>
</gene>
<comment type="similarity">
    <text evidence="4">Belongs to the SIMIBI class G3E GTPase family. ZNG1 subfamily.</text>
</comment>
<comment type="function">
    <text evidence="5">Zinc chaperone that directly transfers zinc cofactor to target proteins, thereby activating them. Zinc is transferred from the CXCC motif in the GTPase domain to the zinc binding site in target proteins in a process requiring GTP hydrolysis.</text>
</comment>
<dbReference type="Proteomes" id="UP000532373">
    <property type="component" value="Unassembled WGS sequence"/>
</dbReference>
<evidence type="ECO:0000256" key="3">
    <source>
        <dbReference type="ARBA" id="ARBA00023186"/>
    </source>
</evidence>
<feature type="region of interest" description="Disordered" evidence="7">
    <location>
        <begin position="235"/>
        <end position="272"/>
    </location>
</feature>
<comment type="catalytic activity">
    <reaction evidence="6">
        <text>GTP + H2O = GDP + phosphate + H(+)</text>
        <dbReference type="Rhea" id="RHEA:19669"/>
        <dbReference type="ChEBI" id="CHEBI:15377"/>
        <dbReference type="ChEBI" id="CHEBI:15378"/>
        <dbReference type="ChEBI" id="CHEBI:37565"/>
        <dbReference type="ChEBI" id="CHEBI:43474"/>
        <dbReference type="ChEBI" id="CHEBI:58189"/>
    </reaction>
    <physiologicalReaction direction="left-to-right" evidence="6">
        <dbReference type="Rhea" id="RHEA:19670"/>
    </physiologicalReaction>
</comment>
<evidence type="ECO:0000313" key="9">
    <source>
        <dbReference type="EMBL" id="MBB6468827.1"/>
    </source>
</evidence>
<dbReference type="PANTHER" id="PTHR13748">
    <property type="entry name" value="COBW-RELATED"/>
    <property type="match status" value="1"/>
</dbReference>
<evidence type="ECO:0000313" key="12">
    <source>
        <dbReference type="Proteomes" id="UP000598227"/>
    </source>
</evidence>
<dbReference type="GO" id="GO:0016787">
    <property type="term" value="F:hydrolase activity"/>
    <property type="evidence" value="ECO:0007669"/>
    <property type="project" value="UniProtKB-KW"/>
</dbReference>
<reference evidence="9 11" key="1">
    <citation type="submission" date="2020-08" db="EMBL/GenBank/DDBJ databases">
        <title>Genomic Encyclopedia of Type Strains, Phase IV (KMG-IV): sequencing the most valuable type-strain genomes for metagenomic binning, comparative biology and taxonomic classification.</title>
        <authorList>
            <person name="Goeker M."/>
        </authorList>
    </citation>
    <scope>NUCLEOTIDE SEQUENCE [LARGE SCALE GENOMIC DNA]</scope>
    <source>
        <strain evidence="9 11">DSM 17454</strain>
    </source>
</reference>
<dbReference type="Proteomes" id="UP000598227">
    <property type="component" value="Unassembled WGS sequence"/>
</dbReference>
<dbReference type="Pfam" id="PF07683">
    <property type="entry name" value="CobW_C"/>
    <property type="match status" value="1"/>
</dbReference>
<dbReference type="RefSeq" id="WP_184771651.1">
    <property type="nucleotide sequence ID" value="NZ_JACHGI010000012.1"/>
</dbReference>
<dbReference type="Gene3D" id="3.40.50.300">
    <property type="entry name" value="P-loop containing nucleotide triphosphate hydrolases"/>
    <property type="match status" value="1"/>
</dbReference>
<keyword evidence="2" id="KW-0378">Hydrolase</keyword>
<organism evidence="9 11">
    <name type="scientific">Aminobacter carboxidus</name>
    <dbReference type="NCBI Taxonomy" id="376165"/>
    <lineage>
        <taxon>Bacteria</taxon>
        <taxon>Pseudomonadati</taxon>
        <taxon>Pseudomonadota</taxon>
        <taxon>Alphaproteobacteria</taxon>
        <taxon>Hyphomicrobiales</taxon>
        <taxon>Phyllobacteriaceae</taxon>
        <taxon>Aminobacter</taxon>
    </lineage>
</organism>
<feature type="domain" description="CobW C-terminal" evidence="8">
    <location>
        <begin position="278"/>
        <end position="371"/>
    </location>
</feature>
<accession>A0A8E1WHW5</accession>
<dbReference type="SUPFAM" id="SSF90002">
    <property type="entry name" value="Hypothetical protein YjiA, C-terminal domain"/>
    <property type="match status" value="1"/>
</dbReference>
<name>A0A8E1WHW5_9HYPH</name>
<evidence type="ECO:0000256" key="5">
    <source>
        <dbReference type="ARBA" id="ARBA00045658"/>
    </source>
</evidence>
<dbReference type="Gene3D" id="3.30.1220.10">
    <property type="entry name" value="CobW-like, C-terminal domain"/>
    <property type="match status" value="1"/>
</dbReference>